<comment type="caution">
    <text evidence="2">The sequence shown here is derived from an EMBL/GenBank/DDBJ whole genome shotgun (WGS) entry which is preliminary data.</text>
</comment>
<dbReference type="PROSITE" id="PS00141">
    <property type="entry name" value="ASP_PROTEASE"/>
    <property type="match status" value="1"/>
</dbReference>
<evidence type="ECO:0000313" key="4">
    <source>
        <dbReference type="EMBL" id="CAL4803260.1"/>
    </source>
</evidence>
<gene>
    <name evidence="2" type="ORF">C1SCF055_LOCUS40735</name>
</gene>
<dbReference type="GO" id="GO:0006508">
    <property type="term" value="P:proteolysis"/>
    <property type="evidence" value="ECO:0007669"/>
    <property type="project" value="InterPro"/>
</dbReference>
<feature type="region of interest" description="Disordered" evidence="1">
    <location>
        <begin position="981"/>
        <end position="1051"/>
    </location>
</feature>
<evidence type="ECO:0000313" key="2">
    <source>
        <dbReference type="EMBL" id="CAI4015948.1"/>
    </source>
</evidence>
<dbReference type="EMBL" id="CAMXCT030006558">
    <property type="protein sequence ID" value="CAL4803260.1"/>
    <property type="molecule type" value="Genomic_DNA"/>
</dbReference>
<keyword evidence="5" id="KW-1185">Reference proteome</keyword>
<feature type="region of interest" description="Disordered" evidence="1">
    <location>
        <begin position="482"/>
        <end position="507"/>
    </location>
</feature>
<dbReference type="OrthoDB" id="115435at2759"/>
<name>A0A9P1DW70_9DINO</name>
<dbReference type="EMBL" id="CAMXCT010006558">
    <property type="protein sequence ID" value="CAI4015948.1"/>
    <property type="molecule type" value="Genomic_DNA"/>
</dbReference>
<feature type="region of interest" description="Disordered" evidence="1">
    <location>
        <begin position="418"/>
        <end position="453"/>
    </location>
</feature>
<evidence type="ECO:0000313" key="5">
    <source>
        <dbReference type="Proteomes" id="UP001152797"/>
    </source>
</evidence>
<dbReference type="GO" id="GO:0004190">
    <property type="term" value="F:aspartic-type endopeptidase activity"/>
    <property type="evidence" value="ECO:0007669"/>
    <property type="project" value="InterPro"/>
</dbReference>
<organism evidence="2">
    <name type="scientific">Cladocopium goreaui</name>
    <dbReference type="NCBI Taxonomy" id="2562237"/>
    <lineage>
        <taxon>Eukaryota</taxon>
        <taxon>Sar</taxon>
        <taxon>Alveolata</taxon>
        <taxon>Dinophyceae</taxon>
        <taxon>Suessiales</taxon>
        <taxon>Symbiodiniaceae</taxon>
        <taxon>Cladocopium</taxon>
    </lineage>
</organism>
<dbReference type="Proteomes" id="UP001152797">
    <property type="component" value="Unassembled WGS sequence"/>
</dbReference>
<reference evidence="3" key="2">
    <citation type="submission" date="2024-04" db="EMBL/GenBank/DDBJ databases">
        <authorList>
            <person name="Chen Y."/>
            <person name="Shah S."/>
            <person name="Dougan E. K."/>
            <person name="Thang M."/>
            <person name="Chan C."/>
        </authorList>
    </citation>
    <scope>NUCLEOTIDE SEQUENCE [LARGE SCALE GENOMIC DNA]</scope>
</reference>
<evidence type="ECO:0000256" key="1">
    <source>
        <dbReference type="SAM" id="MobiDB-lite"/>
    </source>
</evidence>
<feature type="compositionally biased region" description="Basic and acidic residues" evidence="1">
    <location>
        <begin position="984"/>
        <end position="1001"/>
    </location>
</feature>
<protein>
    <submittedName>
        <fullName evidence="4">SAP domain-containing protein</fullName>
    </submittedName>
</protein>
<dbReference type="InterPro" id="IPR001969">
    <property type="entry name" value="Aspartic_peptidase_AS"/>
</dbReference>
<evidence type="ECO:0000313" key="3">
    <source>
        <dbReference type="EMBL" id="CAL1169323.1"/>
    </source>
</evidence>
<feature type="compositionally biased region" description="Acidic residues" evidence="1">
    <location>
        <begin position="1208"/>
        <end position="1224"/>
    </location>
</feature>
<dbReference type="EMBL" id="CAMXCT020006558">
    <property type="protein sequence ID" value="CAL1169323.1"/>
    <property type="molecule type" value="Genomic_DNA"/>
</dbReference>
<feature type="compositionally biased region" description="Basic residues" evidence="1">
    <location>
        <begin position="442"/>
        <end position="452"/>
    </location>
</feature>
<sequence>MNSLDYETELNATQVMEYESNGGGALATMNRCFLYILDFVDSDYEQLLLYLENFDFVMEVEIAVRNLFSFMRHVMELMSVERAWMCWLITMMSLLVGSHLGLSRWFEDGMVGTSRSSTSSLTRTTRNRMRVRRAQWKMQLKAMLFASWIPGCQGMEGATTGESAFLQQMSNLATAATSAANAAEKAIGLLSQSAASSSSGDQGGLQAASRILKCPDAYNGEDPMAFSSWKFTFCSWLSFGDPRFQRYFDRIDKLGASEDLPEYAAVDQELSVKLFAILTSYLKGRCTSLVKSMARSKDGFRLWRALQQEYEPSSRQRSLAIAQTLSNFPAFSGSKTLHEHILAYEQLVAQFEEVSSSSYPSELKIATLVRCSNQKLREHLQLTIGEQTTYAQLKETMLGYDKACRSWTPDTILKSIQQQNTPSGDQGGVQPMEVDRIEDKGKGKKGKSKGKGKSWWSYGSYAGGAGEYGQAQQTVYVAAGGQGGQVGGQQQQARGSPASSYPPSSTTASTVRRIYTIPFGIPSLSSSSSSSVRMVSAGDDGMQDVVILDSGSDVSLLPLAFGNVGEESLDHDSVQLRDCQGEKLEVTGYRTVSLVVTDSDGGEAELQHPFLIANVQSCILSLGQLYQGGWSVQQNSGGPCLESPDQTLRVPVFYKRNSLAIKASVCRVECVEDGDAMSPHAYVRAIVELEEKFRPEDVRNNHWQVADGNPFMRSVGRNFIDPRPVWAGNFGFRTTLVQRRSTAAEDHGWFVVEVSQRYLELEDPFGPIPGLESYSPDEDVIVLTILAERDECLAHFGGLLDAGGMEPEEPYEPESPYRGEPVEEIKGLEMSPVLDEGRDDVHGRDIPEFQELAPALRADAESDVILVNDVEITPNSSVESRAVRKVSEHWNSELAVALEVGPWDMRRGINTEVKVAKPAEVPLPLLHPPIGGVEPEIEDEDAKAVREYARDHPQEDVDEGEVEVQPLDFEEGGASVMVSDEVQSDQKMDAEQEAREKRAPGDLRLPVPVRQRVSEVEASKRGQQNPEEGQAKFVKFDPNTEVPEPSPKQPRTLYSPVYAGNMADSPGTASSSRHVRRVIEELEMVDDDEMDYAVPDEAWDWEFCDSVDGGVGMMASISAEEMARRGFHNEGAGPPEVTQEELDWLDQEAMKMELKRLKELQVIDNVSDDVVVEVDGEFESLRRRPLRHEADHGSANGGDFLHPGADHDEGDENVEEESFVEEDESPRTRYDRYRQSTMEEVSDPDEWTNIHYGFAPDDSDADAAGSGELPISRSRSRERLEGQVPEPKTMPKPLAKSVARRVAMDKAMEMLEEKDFSGGATSTTSAPSAGALTEINYFLSSVTTMAAVVIIVEELLSVLQLLLVSHLRALCECKPIGHLPQQYGGVELGDSFNFESYCYCIRALRVAAGNVVVTNSPYRTKLSKKISRADSVLGVPPFRLSEHPSLYGLSLGRSSCSMERLQSELANAQAEG</sequence>
<proteinExistence type="predicted"/>
<feature type="compositionally biased region" description="Basic and acidic residues" evidence="1">
    <location>
        <begin position="1225"/>
        <end position="1234"/>
    </location>
</feature>
<accession>A0A9P1DW70</accession>
<feature type="compositionally biased region" description="Low complexity" evidence="1">
    <location>
        <begin position="488"/>
        <end position="507"/>
    </location>
</feature>
<feature type="region of interest" description="Disordered" evidence="1">
    <location>
        <begin position="1189"/>
        <end position="1297"/>
    </location>
</feature>
<reference evidence="2" key="1">
    <citation type="submission" date="2022-10" db="EMBL/GenBank/DDBJ databases">
        <authorList>
            <person name="Chen Y."/>
            <person name="Dougan E. K."/>
            <person name="Chan C."/>
            <person name="Rhodes N."/>
            <person name="Thang M."/>
        </authorList>
    </citation>
    <scope>NUCLEOTIDE SEQUENCE</scope>
</reference>